<dbReference type="Proteomes" id="UP000078541">
    <property type="component" value="Unassembled WGS sequence"/>
</dbReference>
<sequence length="159" mass="18956">INKDSARKIFTSLKNLLTRWENFDFISLKCYKYVNSQIGNDFCLISLDVVSLFTNIPIEMAVENCNISKDKFLIANIFFFYRYVDDIIMAILSSKEHDVLVRTDLIDKNNEKMTWFSLPYYIHRNMSTHSVIIDHRLHRNHKFNWYNVAILDSECKMQL</sequence>
<accession>A0A195FGD2</accession>
<dbReference type="EMBL" id="KQ981617">
    <property type="protein sequence ID" value="KYN39282.1"/>
    <property type="molecule type" value="Genomic_DNA"/>
</dbReference>
<gene>
    <name evidence="1" type="ORF">ALC56_06359</name>
</gene>
<name>A0A195FGD2_9HYME</name>
<proteinExistence type="predicted"/>
<protein>
    <submittedName>
        <fullName evidence="1">Uncharacterized protein</fullName>
    </submittedName>
</protein>
<keyword evidence="2" id="KW-1185">Reference proteome</keyword>
<dbReference type="AlphaFoldDB" id="A0A195FGD2"/>
<evidence type="ECO:0000313" key="2">
    <source>
        <dbReference type="Proteomes" id="UP000078541"/>
    </source>
</evidence>
<feature type="non-terminal residue" evidence="1">
    <location>
        <position position="1"/>
    </location>
</feature>
<organism evidence="1 2">
    <name type="scientific">Trachymyrmex septentrionalis</name>
    <dbReference type="NCBI Taxonomy" id="34720"/>
    <lineage>
        <taxon>Eukaryota</taxon>
        <taxon>Metazoa</taxon>
        <taxon>Ecdysozoa</taxon>
        <taxon>Arthropoda</taxon>
        <taxon>Hexapoda</taxon>
        <taxon>Insecta</taxon>
        <taxon>Pterygota</taxon>
        <taxon>Neoptera</taxon>
        <taxon>Endopterygota</taxon>
        <taxon>Hymenoptera</taxon>
        <taxon>Apocrita</taxon>
        <taxon>Aculeata</taxon>
        <taxon>Formicoidea</taxon>
        <taxon>Formicidae</taxon>
        <taxon>Myrmicinae</taxon>
        <taxon>Trachymyrmex</taxon>
    </lineage>
</organism>
<evidence type="ECO:0000313" key="1">
    <source>
        <dbReference type="EMBL" id="KYN39282.1"/>
    </source>
</evidence>
<reference evidence="1 2" key="1">
    <citation type="submission" date="2016-03" db="EMBL/GenBank/DDBJ databases">
        <title>Trachymyrmex septentrionalis WGS genome.</title>
        <authorList>
            <person name="Nygaard S."/>
            <person name="Hu H."/>
            <person name="Boomsma J."/>
            <person name="Zhang G."/>
        </authorList>
    </citation>
    <scope>NUCLEOTIDE SEQUENCE [LARGE SCALE GENOMIC DNA]</scope>
    <source>
        <strain evidence="1">Tsep2-gDNA-1</strain>
        <tissue evidence="1">Whole body</tissue>
    </source>
</reference>